<dbReference type="InterPro" id="IPR036852">
    <property type="entry name" value="Peptidase_S8/S53_dom_sf"/>
</dbReference>
<evidence type="ECO:0000256" key="5">
    <source>
        <dbReference type="PROSITE-ProRule" id="PRU01240"/>
    </source>
</evidence>
<evidence type="ECO:0000256" key="3">
    <source>
        <dbReference type="ARBA" id="ARBA00022801"/>
    </source>
</evidence>
<accession>A0ABY5TNN3</accession>
<feature type="domain" description="Peptidase S8/S53" evidence="8">
    <location>
        <begin position="96"/>
        <end position="420"/>
    </location>
</feature>
<dbReference type="InterPro" id="IPR034061">
    <property type="entry name" value="Peptidases_S8_Autotransporter"/>
</dbReference>
<dbReference type="Gene3D" id="3.40.50.200">
    <property type="entry name" value="Peptidase S8/S53 domain"/>
    <property type="match status" value="1"/>
</dbReference>
<dbReference type="PROSITE" id="PS51892">
    <property type="entry name" value="SUBTILASE"/>
    <property type="match status" value="1"/>
</dbReference>
<evidence type="ECO:0000259" key="8">
    <source>
        <dbReference type="Pfam" id="PF00082"/>
    </source>
</evidence>
<dbReference type="PRINTS" id="PR00723">
    <property type="entry name" value="SUBTILISIN"/>
</dbReference>
<evidence type="ECO:0000256" key="1">
    <source>
        <dbReference type="ARBA" id="ARBA00022670"/>
    </source>
</evidence>
<dbReference type="SUPFAM" id="SSF52743">
    <property type="entry name" value="Subtilisin-like"/>
    <property type="match status" value="1"/>
</dbReference>
<feature type="active site" description="Charge relay system" evidence="5">
    <location>
        <position position="143"/>
    </location>
</feature>
<dbReference type="PROSITE" id="PS00137">
    <property type="entry name" value="SUBTILASE_HIS"/>
    <property type="match status" value="1"/>
</dbReference>
<dbReference type="Proteomes" id="UP001059934">
    <property type="component" value="Chromosome"/>
</dbReference>
<keyword evidence="10" id="KW-1185">Reference proteome</keyword>
<dbReference type="EMBL" id="CP103416">
    <property type="protein sequence ID" value="UVW35330.1"/>
    <property type="molecule type" value="Genomic_DNA"/>
</dbReference>
<dbReference type="PANTHER" id="PTHR42884">
    <property type="entry name" value="PROPROTEIN CONVERTASE SUBTILISIN/KEXIN-RELATED"/>
    <property type="match status" value="1"/>
</dbReference>
<feature type="active site" description="Charge relay system" evidence="5">
    <location>
        <position position="372"/>
    </location>
</feature>
<evidence type="ECO:0000313" key="10">
    <source>
        <dbReference type="Proteomes" id="UP001059934"/>
    </source>
</evidence>
<dbReference type="InterPro" id="IPR023828">
    <property type="entry name" value="Peptidase_S8_Ser-AS"/>
</dbReference>
<keyword evidence="1 5" id="KW-0645">Protease</keyword>
<evidence type="ECO:0000256" key="4">
    <source>
        <dbReference type="ARBA" id="ARBA00022825"/>
    </source>
</evidence>
<keyword evidence="4 5" id="KW-0720">Serine protease</keyword>
<dbReference type="CDD" id="cd04848">
    <property type="entry name" value="Peptidases_S8_Autotransporter_serine_protease_like"/>
    <property type="match status" value="1"/>
</dbReference>
<protein>
    <submittedName>
        <fullName evidence="9">S8 family serine peptidase</fullName>
    </submittedName>
</protein>
<gene>
    <name evidence="9" type="ORF">NYF23_01675</name>
</gene>
<feature type="active site" description="Charge relay system" evidence="5">
    <location>
        <position position="105"/>
    </location>
</feature>
<dbReference type="InterPro" id="IPR022398">
    <property type="entry name" value="Peptidase_S8_His-AS"/>
</dbReference>
<dbReference type="PROSITE" id="PS00138">
    <property type="entry name" value="SUBTILASE_SER"/>
    <property type="match status" value="1"/>
</dbReference>
<keyword evidence="2" id="KW-0732">Signal</keyword>
<evidence type="ECO:0000313" key="9">
    <source>
        <dbReference type="EMBL" id="UVW35330.1"/>
    </source>
</evidence>
<dbReference type="PANTHER" id="PTHR42884:SF14">
    <property type="entry name" value="NEUROENDOCRINE CONVERTASE 1"/>
    <property type="match status" value="1"/>
</dbReference>
<dbReference type="InterPro" id="IPR015500">
    <property type="entry name" value="Peptidase_S8_subtilisin-rel"/>
</dbReference>
<evidence type="ECO:0000256" key="7">
    <source>
        <dbReference type="SAM" id="MobiDB-lite"/>
    </source>
</evidence>
<keyword evidence="3 5" id="KW-0378">Hydrolase</keyword>
<dbReference type="PROSITE" id="PS00136">
    <property type="entry name" value="SUBTILASE_ASP"/>
    <property type="match status" value="1"/>
</dbReference>
<evidence type="ECO:0000256" key="2">
    <source>
        <dbReference type="ARBA" id="ARBA00022729"/>
    </source>
</evidence>
<comment type="similarity">
    <text evidence="5 6">Belongs to the peptidase S8 family.</text>
</comment>
<feature type="region of interest" description="Disordered" evidence="7">
    <location>
        <begin position="27"/>
        <end position="59"/>
    </location>
</feature>
<evidence type="ECO:0000256" key="6">
    <source>
        <dbReference type="RuleBase" id="RU003355"/>
    </source>
</evidence>
<dbReference type="Pfam" id="PF00082">
    <property type="entry name" value="Peptidase_S8"/>
    <property type="match status" value="1"/>
</dbReference>
<proteinExistence type="inferred from homology"/>
<reference evidence="9" key="1">
    <citation type="submission" date="2022-08" db="EMBL/GenBank/DDBJ databases">
        <title>Catabolic pathway analysis in culturable SAR92 clade bacteria reveals their overlooked roles in DMSP degradation in coastal seas.</title>
        <authorList>
            <person name="He X."/>
            <person name="Zhang X."/>
            <person name="Zhang Y."/>
        </authorList>
    </citation>
    <scope>NUCLEOTIDE SEQUENCE</scope>
    <source>
        <strain evidence="9">H455</strain>
    </source>
</reference>
<dbReference type="InterPro" id="IPR000209">
    <property type="entry name" value="Peptidase_S8/S53_dom"/>
</dbReference>
<sequence length="848" mass="90149">MLTNLPAILTLGVIVTLYGCGGGGGGQKSADSGIQIPPPTSNQDNSKPPWDSFADQIQDPSNLNESATEFETEEYDAMGALAMINASSAYARGATGSGVTVGVVDSGVYEEHIEFAQGNENKVEYAGSDYSGGNPRSDDAIGHGTLVAGVIAANKDGFDVGSGLNMHGVAFDASILAYEIPLGSGSGPYDPLEVEQINYSDDNYFANRFTTMADQVDIINLSFGFSGVVTSYTATQVESAFGLTIDALAQQNKSRGQRSIFVFSAGNAWNDTDDQGNTVNADSPELMPGLPYLFPELKDHMLAVAAVDDEGEIAFYSNRCGVAADYCLVAPGGGDGNGNGNVEAHERIWGPTSPEPDTEVGAHYYAGAIGTSFAAPVVSGSLALLKQMFPTVGNHELVARLLTTASKIGIYSDSSIYGQGLLDLDAATRPVGALGVASGNNLNSQLSDIGANTISVSGAGLGSSLVSALQGHNMALFDQQGFPFLRDASQLVQQSQSLSAASRLQHHEQQLSSGVRLQLGKSSNLVDRQDSGLQSDYLALQFSSQPNAYGNDRNTVERFMGINANPGWFFGVYADATVTPDLNSGDSSFAAPWLNFARNGWSSGGAMDLGLGKFRVGIFEGSQFKHSAAGNLLTGRNENNSHGSLLEYALWSPAFSINFQRGFISEDDSLLGANLGQNLGQLNNSGTEFFGLNGHVQFNATWQGIFAVYLGTTQSGLTENSLLGSRGLLNLDKSINSNSWSLGLNSSPDWQTDDRLSISLHQPLRVQSGQGSLQLASGRTIDRQITYETINFDLQPKGREQQLELLYQFKLGDLSAATRVEYTYQPHHSPHNPSYGVIEFSLFKAFTR</sequence>
<organism evidence="9 10">
    <name type="scientific">SAR92 clade bacterium H455</name>
    <dbReference type="NCBI Taxonomy" id="2974818"/>
    <lineage>
        <taxon>Bacteria</taxon>
        <taxon>Pseudomonadati</taxon>
        <taxon>Pseudomonadota</taxon>
        <taxon>Gammaproteobacteria</taxon>
        <taxon>Cellvibrionales</taxon>
        <taxon>Porticoccaceae</taxon>
        <taxon>SAR92 clade</taxon>
    </lineage>
</organism>
<name>A0ABY5TNN3_9GAMM</name>
<dbReference type="InterPro" id="IPR023827">
    <property type="entry name" value="Peptidase_S8_Asp-AS"/>
</dbReference>